<proteinExistence type="predicted"/>
<dbReference type="EMBL" id="CP110226">
    <property type="protein sequence ID" value="UZD21630.1"/>
    <property type="molecule type" value="Genomic_DNA"/>
</dbReference>
<organism evidence="1 2">
    <name type="scientific">Algoriphagus halophytocola</name>
    <dbReference type="NCBI Taxonomy" id="2991499"/>
    <lineage>
        <taxon>Bacteria</taxon>
        <taxon>Pseudomonadati</taxon>
        <taxon>Bacteroidota</taxon>
        <taxon>Cytophagia</taxon>
        <taxon>Cytophagales</taxon>
        <taxon>Cyclobacteriaceae</taxon>
        <taxon>Algoriphagus</taxon>
    </lineage>
</organism>
<dbReference type="PROSITE" id="PS51257">
    <property type="entry name" value="PROKAR_LIPOPROTEIN"/>
    <property type="match status" value="1"/>
</dbReference>
<evidence type="ECO:0000313" key="1">
    <source>
        <dbReference type="EMBL" id="UZD21630.1"/>
    </source>
</evidence>
<keyword evidence="2" id="KW-1185">Reference proteome</keyword>
<dbReference type="InterPro" id="IPR025316">
    <property type="entry name" value="DUF4221"/>
</dbReference>
<dbReference type="Pfam" id="PF13970">
    <property type="entry name" value="DUF4221"/>
    <property type="match status" value="1"/>
</dbReference>
<protein>
    <submittedName>
        <fullName evidence="1">DUF4221 domain-containing protein</fullName>
    </submittedName>
</protein>
<dbReference type="RefSeq" id="WP_264808102.1">
    <property type="nucleotide sequence ID" value="NZ_CP110226.1"/>
</dbReference>
<sequence length="390" mass="45364">MKKLLPIISIALFAACTEKPKSVEVSIIEEPKNILEDLTYSIDTVVVDPGNELFNLKDLSDFGKRNYFSVSQNSDYLYFFDRHSLLLNEINLNSIELVKIYPFEEEGPDGIGRFVYTFKSLPNGNFYGRDLFGAAWFFSKTGKKIKKFEFNEEVLLNDFPLGLNLANQLQVDLDRKKLYSLPIYINVNEVFFAVMDSLGQKGKILQLPQFRKIDNYKIGYNSGREGGEARSEQVFLQQLNDLILISSTVGNSIYIYDPELDSLWYQDFAHELVPLEKNVKVKNEVFSRMEFHAEASKLHTQINYYDFYWDEMTQRYYRFANKGLPLANVDAPKHYEYFMFAYDKDLTLKGETKLEVLRELPLGGFFKDGKLYSYVNLEDELGFAVFTFDF</sequence>
<gene>
    <name evidence="1" type="ORF">OM944_13270</name>
</gene>
<dbReference type="Proteomes" id="UP001163156">
    <property type="component" value="Chromosome"/>
</dbReference>
<reference evidence="1" key="1">
    <citation type="submission" date="2022-10" db="EMBL/GenBank/DDBJ databases">
        <title>Algoriphagus sp. a novel bacteria isolate from halophytes salicornia europaea.</title>
        <authorList>
            <person name="Peng Y."/>
            <person name="Jiang L."/>
            <person name="Lee J."/>
        </authorList>
    </citation>
    <scope>NUCLEOTIDE SEQUENCE</scope>
    <source>
        <strain evidence="1">TR-M5</strain>
    </source>
</reference>
<name>A0ABY6MD53_9BACT</name>
<accession>A0ABY6MD53</accession>
<evidence type="ECO:0000313" key="2">
    <source>
        <dbReference type="Proteomes" id="UP001163156"/>
    </source>
</evidence>